<dbReference type="Gene3D" id="1.20.120.1770">
    <property type="match status" value="1"/>
</dbReference>
<evidence type="ECO:0000256" key="8">
    <source>
        <dbReference type="ARBA" id="ARBA00022989"/>
    </source>
</evidence>
<evidence type="ECO:0000256" key="3">
    <source>
        <dbReference type="ARBA" id="ARBA00022448"/>
    </source>
</evidence>
<evidence type="ECO:0000256" key="6">
    <source>
        <dbReference type="ARBA" id="ARBA00022723"/>
    </source>
</evidence>
<feature type="transmembrane region" description="Helical" evidence="12">
    <location>
        <begin position="5"/>
        <end position="27"/>
    </location>
</feature>
<dbReference type="CDD" id="cd08761">
    <property type="entry name" value="Cyt_b561_CYB561D2_like"/>
    <property type="match status" value="1"/>
</dbReference>
<evidence type="ECO:0000259" key="13">
    <source>
        <dbReference type="PROSITE" id="PS50939"/>
    </source>
</evidence>
<keyword evidence="8 12" id="KW-1133">Transmembrane helix</keyword>
<feature type="transmembrane region" description="Helical" evidence="12">
    <location>
        <begin position="33"/>
        <end position="54"/>
    </location>
</feature>
<dbReference type="InterPro" id="IPR006593">
    <property type="entry name" value="Cyt_b561/ferric_Rdtase_TM"/>
</dbReference>
<dbReference type="AlphaFoldDB" id="A0A914W6K4"/>
<feature type="transmembrane region" description="Helical" evidence="12">
    <location>
        <begin position="175"/>
        <end position="193"/>
    </location>
</feature>
<dbReference type="InterPro" id="IPR045150">
    <property type="entry name" value="CYB561D1/2"/>
</dbReference>
<comment type="cofactor">
    <cofactor evidence="1">
        <name>heme b</name>
        <dbReference type="ChEBI" id="CHEBI:60344"/>
    </cofactor>
</comment>
<evidence type="ECO:0000256" key="12">
    <source>
        <dbReference type="SAM" id="Phobius"/>
    </source>
</evidence>
<dbReference type="GO" id="GO:0140575">
    <property type="term" value="F:transmembrane monodehydroascorbate reductase activity"/>
    <property type="evidence" value="ECO:0007669"/>
    <property type="project" value="InterPro"/>
</dbReference>
<keyword evidence="3" id="KW-0813">Transport</keyword>
<dbReference type="GO" id="GO:0016020">
    <property type="term" value="C:membrane"/>
    <property type="evidence" value="ECO:0007669"/>
    <property type="project" value="UniProtKB-SubCell"/>
</dbReference>
<dbReference type="GO" id="GO:0140571">
    <property type="term" value="F:transmembrane ascorbate ferrireductase activity"/>
    <property type="evidence" value="ECO:0007669"/>
    <property type="project" value="UniProtKB-EC"/>
</dbReference>
<dbReference type="PANTHER" id="PTHR15422:SF45">
    <property type="entry name" value="CYTOCHROME B561 DOMAIN-CONTAINING PROTEIN"/>
    <property type="match status" value="1"/>
</dbReference>
<keyword evidence="5 12" id="KW-0812">Transmembrane</keyword>
<evidence type="ECO:0000313" key="14">
    <source>
        <dbReference type="Proteomes" id="UP000887566"/>
    </source>
</evidence>
<evidence type="ECO:0000256" key="2">
    <source>
        <dbReference type="ARBA" id="ARBA00004141"/>
    </source>
</evidence>
<keyword evidence="9" id="KW-0408">Iron</keyword>
<evidence type="ECO:0000256" key="7">
    <source>
        <dbReference type="ARBA" id="ARBA00022982"/>
    </source>
</evidence>
<accession>A0A914W6K4</accession>
<dbReference type="GO" id="GO:0046872">
    <property type="term" value="F:metal ion binding"/>
    <property type="evidence" value="ECO:0007669"/>
    <property type="project" value="UniProtKB-KW"/>
</dbReference>
<dbReference type="PANTHER" id="PTHR15422">
    <property type="entry name" value="OS05G0565100 PROTEIN"/>
    <property type="match status" value="1"/>
</dbReference>
<protein>
    <recommendedName>
        <fullName evidence="11">ascorbate ferrireductase (transmembrane)</fullName>
        <ecNumber evidence="11">7.2.1.3</ecNumber>
    </recommendedName>
</protein>
<feature type="transmembrane region" description="Helical" evidence="12">
    <location>
        <begin position="142"/>
        <end position="163"/>
    </location>
</feature>
<dbReference type="Proteomes" id="UP000887566">
    <property type="component" value="Unplaced"/>
</dbReference>
<organism evidence="14 15">
    <name type="scientific">Plectus sambesii</name>
    <dbReference type="NCBI Taxonomy" id="2011161"/>
    <lineage>
        <taxon>Eukaryota</taxon>
        <taxon>Metazoa</taxon>
        <taxon>Ecdysozoa</taxon>
        <taxon>Nematoda</taxon>
        <taxon>Chromadorea</taxon>
        <taxon>Plectida</taxon>
        <taxon>Plectina</taxon>
        <taxon>Plectoidea</taxon>
        <taxon>Plectidae</taxon>
        <taxon>Plectus</taxon>
    </lineage>
</organism>
<name>A0A914W6K4_9BILA</name>
<dbReference type="SMART" id="SM00665">
    <property type="entry name" value="B561"/>
    <property type="match status" value="1"/>
</dbReference>
<keyword evidence="4" id="KW-0349">Heme</keyword>
<keyword evidence="14" id="KW-1185">Reference proteome</keyword>
<comment type="subcellular location">
    <subcellularLocation>
        <location evidence="2">Membrane</location>
        <topology evidence="2">Multi-pass membrane protein</topology>
    </subcellularLocation>
</comment>
<dbReference type="WBParaSite" id="PSAMB.scaffold3385size18505.g21263.t1">
    <property type="protein sequence ID" value="PSAMB.scaffold3385size18505.g21263.t1"/>
    <property type="gene ID" value="PSAMB.scaffold3385size18505.g21263"/>
</dbReference>
<dbReference type="PROSITE" id="PS50939">
    <property type="entry name" value="CYTOCHROME_B561"/>
    <property type="match status" value="1"/>
</dbReference>
<evidence type="ECO:0000313" key="15">
    <source>
        <dbReference type="WBParaSite" id="PSAMB.scaffold3385size18505.g21263.t1"/>
    </source>
</evidence>
<reference evidence="15" key="1">
    <citation type="submission" date="2022-11" db="UniProtKB">
        <authorList>
            <consortium name="WormBaseParasite"/>
        </authorList>
    </citation>
    <scope>IDENTIFICATION</scope>
</reference>
<dbReference type="EC" id="7.2.1.3" evidence="11"/>
<keyword evidence="6" id="KW-0479">Metal-binding</keyword>
<proteinExistence type="predicted"/>
<keyword evidence="10 12" id="KW-0472">Membrane</keyword>
<evidence type="ECO:0000256" key="1">
    <source>
        <dbReference type="ARBA" id="ARBA00001970"/>
    </source>
</evidence>
<evidence type="ECO:0000256" key="4">
    <source>
        <dbReference type="ARBA" id="ARBA00022617"/>
    </source>
</evidence>
<keyword evidence="7" id="KW-0249">Electron transport</keyword>
<feature type="transmembrane region" description="Helical" evidence="12">
    <location>
        <begin position="66"/>
        <end position="86"/>
    </location>
</feature>
<feature type="transmembrane region" description="Helical" evidence="12">
    <location>
        <begin position="98"/>
        <end position="121"/>
    </location>
</feature>
<sequence>MATHFLAIIIPIVVCVTAALNFQFFSWHPICMVIAYAFLMTEAVMMFSATSSLIPNYSRPDKVVYHGYIMAGVLLAALQGFAVIYLNKERNGKEHFTTWHGIVGVITVGYTVLQAIAGIALKYNATLVSYLPRSFTLAKWKLYHALSGCFLFILGCAALLAGLYSSWFQNNTNEYVWGLTMVSGLLLTFIAVGHMSDFVKSKQPVPPTARSTPRATK</sequence>
<evidence type="ECO:0000256" key="10">
    <source>
        <dbReference type="ARBA" id="ARBA00023136"/>
    </source>
</evidence>
<feature type="domain" description="Cytochrome b561" evidence="13">
    <location>
        <begin position="1"/>
        <end position="201"/>
    </location>
</feature>
<dbReference type="Pfam" id="PF03188">
    <property type="entry name" value="Cytochrom_B561"/>
    <property type="match status" value="1"/>
</dbReference>
<evidence type="ECO:0000256" key="9">
    <source>
        <dbReference type="ARBA" id="ARBA00023004"/>
    </source>
</evidence>
<evidence type="ECO:0000256" key="5">
    <source>
        <dbReference type="ARBA" id="ARBA00022692"/>
    </source>
</evidence>
<evidence type="ECO:0000256" key="11">
    <source>
        <dbReference type="ARBA" id="ARBA00024225"/>
    </source>
</evidence>